<feature type="domain" description="Aminoglycoside phosphotransferase" evidence="1">
    <location>
        <begin position="26"/>
        <end position="270"/>
    </location>
</feature>
<evidence type="ECO:0000259" key="1">
    <source>
        <dbReference type="Pfam" id="PF01636"/>
    </source>
</evidence>
<dbReference type="RefSeq" id="WP_078076851.1">
    <property type="nucleotide sequence ID" value="NZ_CP018047.1"/>
</dbReference>
<dbReference type="OrthoDB" id="5490445at2"/>
<dbReference type="PANTHER" id="PTHR21310">
    <property type="entry name" value="AMINOGLYCOSIDE PHOSPHOTRANSFERASE-RELATED-RELATED"/>
    <property type="match status" value="1"/>
</dbReference>
<dbReference type="KEGG" id="snw:BBN63_20600"/>
<evidence type="ECO:0000313" key="2">
    <source>
        <dbReference type="EMBL" id="AQU68256.1"/>
    </source>
</evidence>
<name>A0A1U9QVI2_STRNV</name>
<dbReference type="InterPro" id="IPR051678">
    <property type="entry name" value="AGP_Transferase"/>
</dbReference>
<dbReference type="AlphaFoldDB" id="A0A1U9QVI2"/>
<dbReference type="SUPFAM" id="SSF56112">
    <property type="entry name" value="Protein kinase-like (PK-like)"/>
    <property type="match status" value="1"/>
</dbReference>
<organism evidence="2 3">
    <name type="scientific">Streptomyces niveus</name>
    <name type="common">Streptomyces spheroides</name>
    <dbReference type="NCBI Taxonomy" id="193462"/>
    <lineage>
        <taxon>Bacteria</taxon>
        <taxon>Bacillati</taxon>
        <taxon>Actinomycetota</taxon>
        <taxon>Actinomycetes</taxon>
        <taxon>Kitasatosporales</taxon>
        <taxon>Streptomycetaceae</taxon>
        <taxon>Streptomyces</taxon>
    </lineage>
</organism>
<dbReference type="Proteomes" id="UP000189677">
    <property type="component" value="Chromosome"/>
</dbReference>
<evidence type="ECO:0000313" key="3">
    <source>
        <dbReference type="Proteomes" id="UP000189677"/>
    </source>
</evidence>
<reference evidence="2 3" key="1">
    <citation type="submission" date="2016-11" db="EMBL/GenBank/DDBJ databases">
        <title>Complete genome sequence of Streptomyces niveus SCSIO 3406.</title>
        <authorList>
            <person name="Zhu Q."/>
            <person name="Cheng W."/>
            <person name="Song Y."/>
            <person name="Li Q."/>
            <person name="Ju J."/>
        </authorList>
    </citation>
    <scope>NUCLEOTIDE SEQUENCE [LARGE SCALE GENOMIC DNA]</scope>
    <source>
        <strain evidence="2 3">SCSIO 3406</strain>
    </source>
</reference>
<dbReference type="InterPro" id="IPR011009">
    <property type="entry name" value="Kinase-like_dom_sf"/>
</dbReference>
<dbReference type="PANTHER" id="PTHR21310:SF15">
    <property type="entry name" value="AMINOGLYCOSIDE PHOSPHOTRANSFERASE DOMAIN-CONTAINING PROTEIN"/>
    <property type="match status" value="1"/>
</dbReference>
<dbReference type="Gene3D" id="3.90.1200.10">
    <property type="match status" value="1"/>
</dbReference>
<proteinExistence type="predicted"/>
<accession>A0A1U9QVI2</accession>
<sequence length="322" mass="34437">MSALTASRLAVILEAAGVRAGVDGYEALGGGTYNFLYRVRLDDGGRLVLKLPPEDGTPRLTYEGELLVNEGEFYRSAGGSGVPVPEVVRLAGDSLLMTEVPGEPWSALANGIGDVEHERLRRELGSYVAELHTVTGTRFGYPSEAVPTAGSWREAFMAMLEAVLADAERFGAKLPVSGERVRELVRDAVPALDEVTVPALVHFDLWQGNVLLTGDAGERRIGGVIDGERMFWGDPLAEFASLNLFGEPEDDPALLAGYRAGGGDAGFDDSARLRMALYRCYLYLIMLVEGVPRADPPARTAVTRRTAGTALILALGLISTTA</sequence>
<dbReference type="Pfam" id="PF01636">
    <property type="entry name" value="APH"/>
    <property type="match status" value="1"/>
</dbReference>
<dbReference type="EMBL" id="CP018047">
    <property type="protein sequence ID" value="AQU68256.1"/>
    <property type="molecule type" value="Genomic_DNA"/>
</dbReference>
<keyword evidence="3" id="KW-1185">Reference proteome</keyword>
<gene>
    <name evidence="2" type="ORF">BBN63_20600</name>
</gene>
<protein>
    <recommendedName>
        <fullName evidence="1">Aminoglycoside phosphotransferase domain-containing protein</fullName>
    </recommendedName>
</protein>
<dbReference type="Gene3D" id="3.30.200.20">
    <property type="entry name" value="Phosphorylase Kinase, domain 1"/>
    <property type="match status" value="1"/>
</dbReference>
<dbReference type="InterPro" id="IPR002575">
    <property type="entry name" value="Aminoglycoside_PTrfase"/>
</dbReference>